<protein>
    <submittedName>
        <fullName evidence="1">Uncharacterized protein</fullName>
    </submittedName>
</protein>
<gene>
    <name evidence="1" type="ORF">HPC62_17725</name>
</gene>
<dbReference type="EMBL" id="CP053661">
    <property type="protein sequence ID" value="QKD83788.1"/>
    <property type="molecule type" value="Genomic_DNA"/>
</dbReference>
<evidence type="ECO:0000313" key="2">
    <source>
        <dbReference type="Proteomes" id="UP000505210"/>
    </source>
</evidence>
<proteinExistence type="predicted"/>
<name>A0A6M8BAY7_9CYAN</name>
<dbReference type="KEGG" id="theu:HPC62_17725"/>
<sequence>MSNPFCQDGRDETPAPSDPTEAACMAIACLLHEWLQEDIIDAQEFISAVGHLPVSLAVLFPPHLFDAEPFDAEPFDAEPFDAEPFDAELFDAELFDAEPLESDDPPFDRP</sequence>
<reference evidence="1 2" key="1">
    <citation type="submission" date="2020-05" db="EMBL/GenBank/DDBJ databases">
        <title>Complete genome sequence of of a novel Thermoleptolyngbya strain isolated from hot springs of Ganzi, Sichuan China.</title>
        <authorList>
            <person name="Tang J."/>
            <person name="Daroch M."/>
            <person name="Li L."/>
            <person name="Waleron K."/>
            <person name="Waleron M."/>
            <person name="Waleron M."/>
        </authorList>
    </citation>
    <scope>NUCLEOTIDE SEQUENCE [LARGE SCALE GENOMIC DNA]</scope>
    <source>
        <strain evidence="1 2">PKUAC-SCTA183</strain>
    </source>
</reference>
<dbReference type="Proteomes" id="UP000505210">
    <property type="component" value="Chromosome"/>
</dbReference>
<accession>A0A6M8BAY7</accession>
<keyword evidence="2" id="KW-1185">Reference proteome</keyword>
<dbReference type="RefSeq" id="WP_172357779.1">
    <property type="nucleotide sequence ID" value="NZ_CP053661.1"/>
</dbReference>
<dbReference type="AlphaFoldDB" id="A0A6M8BAY7"/>
<evidence type="ECO:0000313" key="1">
    <source>
        <dbReference type="EMBL" id="QKD83788.1"/>
    </source>
</evidence>
<organism evidence="1 2">
    <name type="scientific">Thermoleptolyngbya sichuanensis A183</name>
    <dbReference type="NCBI Taxonomy" id="2737172"/>
    <lineage>
        <taxon>Bacteria</taxon>
        <taxon>Bacillati</taxon>
        <taxon>Cyanobacteriota</taxon>
        <taxon>Cyanophyceae</taxon>
        <taxon>Oculatellales</taxon>
        <taxon>Oculatellaceae</taxon>
        <taxon>Thermoleptolyngbya</taxon>
        <taxon>Thermoleptolyngbya sichuanensis</taxon>
    </lineage>
</organism>